<name>A0A0V1DDW9_TRIBR</name>
<evidence type="ECO:0000313" key="1">
    <source>
        <dbReference type="EMBL" id="KRY59346.1"/>
    </source>
</evidence>
<protein>
    <submittedName>
        <fullName evidence="1">Uncharacterized protein</fullName>
    </submittedName>
</protein>
<evidence type="ECO:0000313" key="2">
    <source>
        <dbReference type="Proteomes" id="UP000054653"/>
    </source>
</evidence>
<reference evidence="1 2" key="1">
    <citation type="submission" date="2015-01" db="EMBL/GenBank/DDBJ databases">
        <title>Evolution of Trichinella species and genotypes.</title>
        <authorList>
            <person name="Korhonen P.K."/>
            <person name="Edoardo P."/>
            <person name="Giuseppe L.R."/>
            <person name="Gasser R.B."/>
        </authorList>
    </citation>
    <scope>NUCLEOTIDE SEQUENCE [LARGE SCALE GENOMIC DNA]</scope>
    <source>
        <strain evidence="1">ISS120</strain>
    </source>
</reference>
<comment type="caution">
    <text evidence="1">The sequence shown here is derived from an EMBL/GenBank/DDBJ whole genome shotgun (WGS) entry which is preliminary data.</text>
</comment>
<dbReference type="AlphaFoldDB" id="A0A0V1DDW9"/>
<dbReference type="EMBL" id="JYDI01000013">
    <property type="protein sequence ID" value="KRY59346.1"/>
    <property type="molecule type" value="Genomic_DNA"/>
</dbReference>
<sequence>MAAFYLLTTNNAMCHGYDSNKIDAPVKRKVFNFTLCSTIPMLHLDL</sequence>
<keyword evidence="2" id="KW-1185">Reference proteome</keyword>
<accession>A0A0V1DDW9</accession>
<dbReference type="Proteomes" id="UP000054653">
    <property type="component" value="Unassembled WGS sequence"/>
</dbReference>
<proteinExistence type="predicted"/>
<organism evidence="1 2">
    <name type="scientific">Trichinella britovi</name>
    <name type="common">Parasitic roundworm</name>
    <dbReference type="NCBI Taxonomy" id="45882"/>
    <lineage>
        <taxon>Eukaryota</taxon>
        <taxon>Metazoa</taxon>
        <taxon>Ecdysozoa</taxon>
        <taxon>Nematoda</taxon>
        <taxon>Enoplea</taxon>
        <taxon>Dorylaimia</taxon>
        <taxon>Trichinellida</taxon>
        <taxon>Trichinellidae</taxon>
        <taxon>Trichinella</taxon>
    </lineage>
</organism>
<gene>
    <name evidence="1" type="ORF">T03_17027</name>
</gene>